<feature type="chain" id="PRO_5035245678" evidence="1">
    <location>
        <begin position="24"/>
        <end position="132"/>
    </location>
</feature>
<dbReference type="PROSITE" id="PS51549">
    <property type="entry name" value="DM13"/>
    <property type="match status" value="1"/>
</dbReference>
<protein>
    <submittedName>
        <fullName evidence="3">DM13 domain-containing protein</fullName>
    </submittedName>
</protein>
<dbReference type="Pfam" id="PF10517">
    <property type="entry name" value="DM13"/>
    <property type="match status" value="1"/>
</dbReference>
<gene>
    <name evidence="3" type="ORF">J3U87_30790</name>
</gene>
<dbReference type="AlphaFoldDB" id="A0A8A4TLK6"/>
<proteinExistence type="predicted"/>
<dbReference type="InterPro" id="IPR019545">
    <property type="entry name" value="DM13_domain"/>
</dbReference>
<dbReference type="Proteomes" id="UP000663929">
    <property type="component" value="Chromosome"/>
</dbReference>
<name>A0A8A4TLK6_SULCO</name>
<evidence type="ECO:0000313" key="3">
    <source>
        <dbReference type="EMBL" id="QTD49992.1"/>
    </source>
</evidence>
<dbReference type="KEGG" id="scor:J3U87_30790"/>
<organism evidence="3 4">
    <name type="scientific">Sulfidibacter corallicola</name>
    <dbReference type="NCBI Taxonomy" id="2818388"/>
    <lineage>
        <taxon>Bacteria</taxon>
        <taxon>Pseudomonadati</taxon>
        <taxon>Acidobacteriota</taxon>
        <taxon>Holophagae</taxon>
        <taxon>Acanthopleuribacterales</taxon>
        <taxon>Acanthopleuribacteraceae</taxon>
        <taxon>Sulfidibacter</taxon>
    </lineage>
</organism>
<accession>A0A8A4TLK6</accession>
<reference evidence="3" key="1">
    <citation type="submission" date="2021-03" db="EMBL/GenBank/DDBJ databases">
        <title>Acanthopleuribacteraceae sp. M133.</title>
        <authorList>
            <person name="Wang G."/>
        </authorList>
    </citation>
    <scope>NUCLEOTIDE SEQUENCE</scope>
    <source>
        <strain evidence="3">M133</strain>
    </source>
</reference>
<dbReference type="RefSeq" id="WP_237379623.1">
    <property type="nucleotide sequence ID" value="NZ_CP071793.1"/>
</dbReference>
<dbReference type="EMBL" id="CP071793">
    <property type="protein sequence ID" value="QTD49992.1"/>
    <property type="molecule type" value="Genomic_DNA"/>
</dbReference>
<keyword evidence="1" id="KW-0732">Signal</keyword>
<feature type="signal peptide" evidence="1">
    <location>
        <begin position="1"/>
        <end position="23"/>
    </location>
</feature>
<evidence type="ECO:0000259" key="2">
    <source>
        <dbReference type="PROSITE" id="PS51549"/>
    </source>
</evidence>
<evidence type="ECO:0000256" key="1">
    <source>
        <dbReference type="SAM" id="SignalP"/>
    </source>
</evidence>
<evidence type="ECO:0000313" key="4">
    <source>
        <dbReference type="Proteomes" id="UP000663929"/>
    </source>
</evidence>
<sequence>MKVLPYTWLTTFSLLILGTTALAQTPSGTFKKKEKDIRGSFTVKDIGGKKVLRLGSDFKTKNGPDLKIVLSPKTFAEANGKNAMVGGFVVGPLKATKGTQSYPLPAKIDLSRYKAVLVHCEKYSVLWGGADL</sequence>
<keyword evidence="4" id="KW-1185">Reference proteome</keyword>
<feature type="domain" description="DM13" evidence="2">
    <location>
        <begin position="28"/>
        <end position="132"/>
    </location>
</feature>